<comment type="caution">
    <text evidence="1">The sequence shown here is derived from an EMBL/GenBank/DDBJ whole genome shotgun (WGS) entry which is preliminary data.</text>
</comment>
<gene>
    <name evidence="1" type="ORF">ACFMB1_10710</name>
</gene>
<dbReference type="Pfam" id="PF05521">
    <property type="entry name" value="Phage_HCP"/>
    <property type="match status" value="1"/>
</dbReference>
<dbReference type="EMBL" id="JBHPON010000002">
    <property type="protein sequence ID" value="MFC6036017.1"/>
    <property type="molecule type" value="Genomic_DNA"/>
</dbReference>
<protein>
    <submittedName>
        <fullName evidence="1">Head-tail adaptor protein</fullName>
    </submittedName>
</protein>
<dbReference type="InterPro" id="IPR038666">
    <property type="entry name" value="SSP1_head-tail_sf"/>
</dbReference>
<dbReference type="InterPro" id="IPR008767">
    <property type="entry name" value="Phage_SPP1_head-tail_adaptor"/>
</dbReference>
<reference evidence="1 2" key="1">
    <citation type="submission" date="2024-09" db="EMBL/GenBank/DDBJ databases">
        <authorList>
            <person name="Zhang Z.-H."/>
        </authorList>
    </citation>
    <scope>NUCLEOTIDE SEQUENCE [LARGE SCALE GENOMIC DNA]</scope>
    <source>
        <strain evidence="1 2">HHTR114</strain>
    </source>
</reference>
<dbReference type="Proteomes" id="UP001596116">
    <property type="component" value="Unassembled WGS sequence"/>
</dbReference>
<organism evidence="1 2">
    <name type="scientific">Hyphococcus aureus</name>
    <dbReference type="NCBI Taxonomy" id="2666033"/>
    <lineage>
        <taxon>Bacteria</taxon>
        <taxon>Pseudomonadati</taxon>
        <taxon>Pseudomonadota</taxon>
        <taxon>Alphaproteobacteria</taxon>
        <taxon>Parvularculales</taxon>
        <taxon>Parvularculaceae</taxon>
        <taxon>Hyphococcus</taxon>
    </lineage>
</organism>
<proteinExistence type="predicted"/>
<accession>A0ABW1KZD8</accession>
<sequence length="105" mass="11498">MIGALRHKVILLDVSRASDEAGGASLSWGAGSEVWASVERLTSTRDFAGDRANRLKRIAVTIRFSAEVALGQRLTFEGVMFETVSIESDDGRDRRLTLICEEVLS</sequence>
<dbReference type="Gene3D" id="2.40.10.270">
    <property type="entry name" value="Bacteriophage SPP1 head-tail adaptor protein"/>
    <property type="match status" value="1"/>
</dbReference>
<evidence type="ECO:0000313" key="2">
    <source>
        <dbReference type="Proteomes" id="UP001596116"/>
    </source>
</evidence>
<evidence type="ECO:0000313" key="1">
    <source>
        <dbReference type="EMBL" id="MFC6036017.1"/>
    </source>
</evidence>
<keyword evidence="2" id="KW-1185">Reference proteome</keyword>
<dbReference type="RefSeq" id="WP_379882756.1">
    <property type="nucleotide sequence ID" value="NZ_JBHPON010000002.1"/>
</dbReference>
<name>A0ABW1KZD8_9PROT</name>